<evidence type="ECO:0000259" key="10">
    <source>
        <dbReference type="Pfam" id="PF02911"/>
    </source>
</evidence>
<dbReference type="SUPFAM" id="SSF53328">
    <property type="entry name" value="Formyltransferase"/>
    <property type="match status" value="1"/>
</dbReference>
<evidence type="ECO:0000259" key="9">
    <source>
        <dbReference type="Pfam" id="PF00551"/>
    </source>
</evidence>
<keyword evidence="12" id="KW-1185">Reference proteome</keyword>
<protein>
    <recommendedName>
        <fullName evidence="4 8">Methionyl-tRNA formyltransferase</fullName>
        <ecNumber evidence="3 8">2.1.2.9</ecNumber>
    </recommendedName>
</protein>
<dbReference type="InterPro" id="IPR037022">
    <property type="entry name" value="Formyl_trans_C_sf"/>
</dbReference>
<dbReference type="OrthoDB" id="9802815at2"/>
<dbReference type="InterPro" id="IPR005794">
    <property type="entry name" value="Fmt"/>
</dbReference>
<dbReference type="RefSeq" id="WP_068804494.1">
    <property type="nucleotide sequence ID" value="NZ_CP014671.1"/>
</dbReference>
<keyword evidence="5 8" id="KW-0808">Transferase</keyword>
<evidence type="ECO:0000256" key="2">
    <source>
        <dbReference type="ARBA" id="ARBA00010699"/>
    </source>
</evidence>
<dbReference type="SUPFAM" id="SSF50486">
    <property type="entry name" value="FMT C-terminal domain-like"/>
    <property type="match status" value="1"/>
</dbReference>
<dbReference type="GO" id="GO:0004479">
    <property type="term" value="F:methionyl-tRNA formyltransferase activity"/>
    <property type="evidence" value="ECO:0007669"/>
    <property type="project" value="UniProtKB-UniRule"/>
</dbReference>
<evidence type="ECO:0000256" key="1">
    <source>
        <dbReference type="ARBA" id="ARBA00002606"/>
    </source>
</evidence>
<proteinExistence type="inferred from homology"/>
<dbReference type="HAMAP" id="MF_00182">
    <property type="entry name" value="Formyl_trans"/>
    <property type="match status" value="1"/>
</dbReference>
<evidence type="ECO:0000256" key="8">
    <source>
        <dbReference type="HAMAP-Rule" id="MF_00182"/>
    </source>
</evidence>
<dbReference type="InterPro" id="IPR005793">
    <property type="entry name" value="Formyl_trans_C"/>
</dbReference>
<dbReference type="NCBIfam" id="TIGR00460">
    <property type="entry name" value="fmt"/>
    <property type="match status" value="1"/>
</dbReference>
<keyword evidence="6 8" id="KW-0648">Protein biosynthesis</keyword>
<dbReference type="GO" id="GO:0005829">
    <property type="term" value="C:cytosol"/>
    <property type="evidence" value="ECO:0007669"/>
    <property type="project" value="TreeGrafter"/>
</dbReference>
<dbReference type="FunCoup" id="A0A1B1YU97">
    <property type="interactions" value="517"/>
</dbReference>
<dbReference type="InterPro" id="IPR036477">
    <property type="entry name" value="Formyl_transf_N_sf"/>
</dbReference>
<dbReference type="EMBL" id="CP014671">
    <property type="protein sequence ID" value="ANX04368.1"/>
    <property type="molecule type" value="Genomic_DNA"/>
</dbReference>
<dbReference type="KEGG" id="gbi:PG2T_09385"/>
<dbReference type="Gene3D" id="3.10.25.10">
    <property type="entry name" value="Formyl transferase, C-terminal domain"/>
    <property type="match status" value="1"/>
</dbReference>
<sequence length="312" mass="32047">MNIVFAGTAPFAVPSLQALLAAGHTVRAVYTQPDRPAGRGRKLSPSAVKLAALEAGIEVCQPVSLRTAQAAAELAAFAPDLLVVVAYGLILPPAILGAARLGALNVHGSLLPRWRGAAPVERALLAGDAQTGVCIMQMDVGLDTGPVFLQRPTPILANDTGGSLRERLAQLGAEALIEVVAGLEVGVAVATPQPAEGACYAAKIDKREAQLDWTQPAQVLERTVRAFAPAPLAWTVWRGQRLRVGGAQLGLGSGPPGQVLSAGPSGIEVACGAGSLLLTHVQPEGGRMLPAREFLAGRKLVAGERLEAPAPG</sequence>
<dbReference type="InterPro" id="IPR041711">
    <property type="entry name" value="Met-tRNA-FMT_N"/>
</dbReference>
<dbReference type="PANTHER" id="PTHR11138:SF5">
    <property type="entry name" value="METHIONYL-TRNA FORMYLTRANSFERASE, MITOCHONDRIAL"/>
    <property type="match status" value="1"/>
</dbReference>
<comment type="function">
    <text evidence="1 8">Attaches a formyl group to the free amino group of methionyl-tRNA(fMet). The formyl group appears to play a dual role in the initiator identity of N-formylmethionyl-tRNA by promoting its recognition by IF2 and preventing the misappropriation of this tRNA by the elongation apparatus.</text>
</comment>
<dbReference type="Pfam" id="PF00551">
    <property type="entry name" value="Formyl_trans_N"/>
    <property type="match status" value="1"/>
</dbReference>
<evidence type="ECO:0000256" key="4">
    <source>
        <dbReference type="ARBA" id="ARBA00016014"/>
    </source>
</evidence>
<feature type="domain" description="Formyl transferase C-terminal" evidence="10">
    <location>
        <begin position="203"/>
        <end position="298"/>
    </location>
</feature>
<gene>
    <name evidence="8" type="primary">fmt</name>
    <name evidence="11" type="ORF">PG2T_09385</name>
</gene>
<feature type="domain" description="Formyl transferase N-terminal" evidence="9">
    <location>
        <begin position="1"/>
        <end position="180"/>
    </location>
</feature>
<dbReference type="CDD" id="cd08646">
    <property type="entry name" value="FMT_core_Met-tRNA-FMT_N"/>
    <property type="match status" value="1"/>
</dbReference>
<dbReference type="Proteomes" id="UP000092952">
    <property type="component" value="Chromosome"/>
</dbReference>
<name>A0A1B1YU97_9GAMM</name>
<dbReference type="InterPro" id="IPR002376">
    <property type="entry name" value="Formyl_transf_N"/>
</dbReference>
<evidence type="ECO:0000313" key="11">
    <source>
        <dbReference type="EMBL" id="ANX04368.1"/>
    </source>
</evidence>
<evidence type="ECO:0000313" key="12">
    <source>
        <dbReference type="Proteomes" id="UP000092952"/>
    </source>
</evidence>
<comment type="catalytic activity">
    <reaction evidence="7 8">
        <text>L-methionyl-tRNA(fMet) + (6R)-10-formyltetrahydrofolate = N-formyl-L-methionyl-tRNA(fMet) + (6S)-5,6,7,8-tetrahydrofolate + H(+)</text>
        <dbReference type="Rhea" id="RHEA:24380"/>
        <dbReference type="Rhea" id="RHEA-COMP:9952"/>
        <dbReference type="Rhea" id="RHEA-COMP:9953"/>
        <dbReference type="ChEBI" id="CHEBI:15378"/>
        <dbReference type="ChEBI" id="CHEBI:57453"/>
        <dbReference type="ChEBI" id="CHEBI:78530"/>
        <dbReference type="ChEBI" id="CHEBI:78844"/>
        <dbReference type="ChEBI" id="CHEBI:195366"/>
        <dbReference type="EC" id="2.1.2.9"/>
    </reaction>
</comment>
<dbReference type="Gene3D" id="3.40.50.170">
    <property type="entry name" value="Formyl transferase, N-terminal domain"/>
    <property type="match status" value="1"/>
</dbReference>
<evidence type="ECO:0000256" key="6">
    <source>
        <dbReference type="ARBA" id="ARBA00022917"/>
    </source>
</evidence>
<evidence type="ECO:0000256" key="5">
    <source>
        <dbReference type="ARBA" id="ARBA00022679"/>
    </source>
</evidence>
<dbReference type="CDD" id="cd08704">
    <property type="entry name" value="Met_tRNA_FMT_C"/>
    <property type="match status" value="1"/>
</dbReference>
<dbReference type="PANTHER" id="PTHR11138">
    <property type="entry name" value="METHIONYL-TRNA FORMYLTRANSFERASE"/>
    <property type="match status" value="1"/>
</dbReference>
<dbReference type="STRING" id="1810504.PG2T_09385"/>
<organism evidence="11 12">
    <name type="scientific">Immundisolibacter cernigliae</name>
    <dbReference type="NCBI Taxonomy" id="1810504"/>
    <lineage>
        <taxon>Bacteria</taxon>
        <taxon>Pseudomonadati</taxon>
        <taxon>Pseudomonadota</taxon>
        <taxon>Gammaproteobacteria</taxon>
        <taxon>Immundisolibacterales</taxon>
        <taxon>Immundisolibacteraceae</taxon>
        <taxon>Immundisolibacter</taxon>
    </lineage>
</organism>
<dbReference type="InterPro" id="IPR044135">
    <property type="entry name" value="Met-tRNA-FMT_C"/>
</dbReference>
<dbReference type="Pfam" id="PF02911">
    <property type="entry name" value="Formyl_trans_C"/>
    <property type="match status" value="1"/>
</dbReference>
<accession>A0A1B1YU97</accession>
<evidence type="ECO:0000256" key="3">
    <source>
        <dbReference type="ARBA" id="ARBA00012261"/>
    </source>
</evidence>
<dbReference type="AlphaFoldDB" id="A0A1B1YU97"/>
<reference evidence="12" key="1">
    <citation type="submission" date="2016-03" db="EMBL/GenBank/DDBJ databases">
        <title>Complete genome sequence of Solimmundus cernigliae, representing a novel lineage of polycyclic aromatic hydrocarbon degraders within the Gammaproteobacteria.</title>
        <authorList>
            <person name="Singleton D.R."/>
            <person name="Dickey A.N."/>
            <person name="Scholl E.H."/>
            <person name="Wright F.A."/>
            <person name="Aitken M.D."/>
        </authorList>
    </citation>
    <scope>NUCLEOTIDE SEQUENCE [LARGE SCALE GENOMIC DNA]</scope>
    <source>
        <strain evidence="12">TR3.2</strain>
    </source>
</reference>
<evidence type="ECO:0000256" key="7">
    <source>
        <dbReference type="ARBA" id="ARBA00048558"/>
    </source>
</evidence>
<comment type="similarity">
    <text evidence="2 8">Belongs to the Fmt family.</text>
</comment>
<dbReference type="EC" id="2.1.2.9" evidence="3 8"/>
<dbReference type="InterPro" id="IPR011034">
    <property type="entry name" value="Formyl_transferase-like_C_sf"/>
</dbReference>
<dbReference type="InParanoid" id="A0A1B1YU97"/>
<feature type="binding site" evidence="8">
    <location>
        <begin position="109"/>
        <end position="112"/>
    </location>
    <ligand>
        <name>(6S)-5,6,7,8-tetrahydrofolate</name>
        <dbReference type="ChEBI" id="CHEBI:57453"/>
    </ligand>
</feature>